<comment type="caution">
    <text evidence="1">The sequence shown here is derived from an EMBL/GenBank/DDBJ whole genome shotgun (WGS) entry which is preliminary data.</text>
</comment>
<gene>
    <name evidence="1" type="ORF">GCM10009430_44850</name>
</gene>
<sequence length="196" mass="22673">MAAQVTIPNGDFNQFVMIRCQDQEYELPVGWKEHPKNERWRQSYNEGFAYKYELPDANENALALHRGYLAQTNEILTSFFVTENIQQLQLTGRYKFSGSDIDEAEDVLRIIVISSEKMIQTISDTHLEDANILDITTPKAQFDRFYLEIDKIQKNTYVTIAIQLISGSDDSFYWGQSNAVLDDLKFVPNHRITAIH</sequence>
<evidence type="ECO:0000313" key="2">
    <source>
        <dbReference type="Proteomes" id="UP001501758"/>
    </source>
</evidence>
<protein>
    <recommendedName>
        <fullName evidence="3">DUF1795 domain-containing protein</fullName>
    </recommendedName>
</protein>
<evidence type="ECO:0000313" key="1">
    <source>
        <dbReference type="EMBL" id="GAA0732041.1"/>
    </source>
</evidence>
<name>A0ABP3UEL6_9FLAO</name>
<reference evidence="2" key="1">
    <citation type="journal article" date="2019" name="Int. J. Syst. Evol. Microbiol.">
        <title>The Global Catalogue of Microorganisms (GCM) 10K type strain sequencing project: providing services to taxonomists for standard genome sequencing and annotation.</title>
        <authorList>
            <consortium name="The Broad Institute Genomics Platform"/>
            <consortium name="The Broad Institute Genome Sequencing Center for Infectious Disease"/>
            <person name="Wu L."/>
            <person name="Ma J."/>
        </authorList>
    </citation>
    <scope>NUCLEOTIDE SEQUENCE [LARGE SCALE GENOMIC DNA]</scope>
    <source>
        <strain evidence="2">JCM 15974</strain>
    </source>
</reference>
<keyword evidence="2" id="KW-1185">Reference proteome</keyword>
<dbReference type="Proteomes" id="UP001501758">
    <property type="component" value="Unassembled WGS sequence"/>
</dbReference>
<accession>A0ABP3UEL6</accession>
<organism evidence="1 2">
    <name type="scientific">Aquimarina litoralis</name>
    <dbReference type="NCBI Taxonomy" id="584605"/>
    <lineage>
        <taxon>Bacteria</taxon>
        <taxon>Pseudomonadati</taxon>
        <taxon>Bacteroidota</taxon>
        <taxon>Flavobacteriia</taxon>
        <taxon>Flavobacteriales</taxon>
        <taxon>Flavobacteriaceae</taxon>
        <taxon>Aquimarina</taxon>
    </lineage>
</organism>
<dbReference type="EMBL" id="BAAAGE010000006">
    <property type="protein sequence ID" value="GAA0732041.1"/>
    <property type="molecule type" value="Genomic_DNA"/>
</dbReference>
<proteinExistence type="predicted"/>
<evidence type="ECO:0008006" key="3">
    <source>
        <dbReference type="Google" id="ProtNLM"/>
    </source>
</evidence>